<keyword evidence="11" id="KW-1185">Reference proteome</keyword>
<feature type="compositionally biased region" description="Polar residues" evidence="9">
    <location>
        <begin position="237"/>
        <end position="246"/>
    </location>
</feature>
<comment type="similarity">
    <text evidence="2 8">Belongs to the Mediator complex subunit 8 family.</text>
</comment>
<accession>A0A9Q0MUW4</accession>
<dbReference type="GO" id="GO:0000978">
    <property type="term" value="F:RNA polymerase II cis-regulatory region sequence-specific DNA binding"/>
    <property type="evidence" value="ECO:0007669"/>
    <property type="project" value="TreeGrafter"/>
</dbReference>
<keyword evidence="4 8" id="KW-0805">Transcription regulation</keyword>
<feature type="region of interest" description="Disordered" evidence="9">
    <location>
        <begin position="208"/>
        <end position="252"/>
    </location>
</feature>
<dbReference type="OrthoDB" id="150687at2759"/>
<name>A0A9Q0MUW4_9DIPT</name>
<evidence type="ECO:0000256" key="4">
    <source>
        <dbReference type="ARBA" id="ARBA00023015"/>
    </source>
</evidence>
<evidence type="ECO:0000256" key="8">
    <source>
        <dbReference type="RuleBase" id="RU364144"/>
    </source>
</evidence>
<evidence type="ECO:0000256" key="5">
    <source>
        <dbReference type="ARBA" id="ARBA00023159"/>
    </source>
</evidence>
<dbReference type="PANTHER" id="PTHR13074:SF9">
    <property type="entry name" value="MEDIATOR OF RNA POLYMERASE II TRANSCRIPTION SUBUNIT 8"/>
    <property type="match status" value="1"/>
</dbReference>
<dbReference type="PANTHER" id="PTHR13074">
    <property type="entry name" value="MEDIATOR OF RNA POLYMERASE II TRANSCRIPTION SUBUNIT 8"/>
    <property type="match status" value="1"/>
</dbReference>
<comment type="function">
    <text evidence="8">Component of the Mediator complex, a coactivator involved in the regulated transcription of nearly all RNA polymerase II-dependent genes. Mediator functions as a bridge to convey information from gene-specific regulatory proteins to the basal RNA polymerase II transcription machinery. Mediator is recruited to promoters by direct interactions with regulatory proteins and serves as a scaffold for the assembly of a functional preinitiation complex with RNA polymerase II and the general transcription factors.</text>
</comment>
<keyword evidence="7 8" id="KW-0539">Nucleus</keyword>
<dbReference type="EMBL" id="WJQU01000003">
    <property type="protein sequence ID" value="KAJ6637979.1"/>
    <property type="molecule type" value="Genomic_DNA"/>
</dbReference>
<evidence type="ECO:0000256" key="6">
    <source>
        <dbReference type="ARBA" id="ARBA00023163"/>
    </source>
</evidence>
<evidence type="ECO:0000256" key="3">
    <source>
        <dbReference type="ARBA" id="ARBA00011837"/>
    </source>
</evidence>
<dbReference type="GO" id="GO:0006357">
    <property type="term" value="P:regulation of transcription by RNA polymerase II"/>
    <property type="evidence" value="ECO:0007669"/>
    <property type="project" value="InterPro"/>
</dbReference>
<dbReference type="InterPro" id="IPR019364">
    <property type="entry name" value="Mediatior_Med8_fun/met"/>
</dbReference>
<dbReference type="GO" id="GO:0070847">
    <property type="term" value="C:core mediator complex"/>
    <property type="evidence" value="ECO:0007669"/>
    <property type="project" value="TreeGrafter"/>
</dbReference>
<protein>
    <recommendedName>
        <fullName evidence="8">Mediator of RNA polymerase II transcription subunit 8</fullName>
    </recommendedName>
    <alternativeName>
        <fullName evidence="8">Mediator complex subunit 8</fullName>
    </alternativeName>
</protein>
<comment type="subunit">
    <text evidence="3 8">Component of the Mediator complex.</text>
</comment>
<reference evidence="10" key="1">
    <citation type="submission" date="2022-07" db="EMBL/GenBank/DDBJ databases">
        <authorList>
            <person name="Trinca V."/>
            <person name="Uliana J.V.C."/>
            <person name="Torres T.T."/>
            <person name="Ward R.J."/>
            <person name="Monesi N."/>
        </authorList>
    </citation>
    <scope>NUCLEOTIDE SEQUENCE</scope>
    <source>
        <strain evidence="10">HSMRA1968</strain>
        <tissue evidence="10">Whole embryos</tissue>
    </source>
</reference>
<evidence type="ECO:0000313" key="11">
    <source>
        <dbReference type="Proteomes" id="UP001151699"/>
    </source>
</evidence>
<evidence type="ECO:0000313" key="10">
    <source>
        <dbReference type="EMBL" id="KAJ6637979.1"/>
    </source>
</evidence>
<comment type="caution">
    <text evidence="10">The sequence shown here is derived from an EMBL/GenBank/DDBJ whole genome shotgun (WGS) entry which is preliminary data.</text>
</comment>
<dbReference type="Proteomes" id="UP001151699">
    <property type="component" value="Chromosome X"/>
</dbReference>
<keyword evidence="6 8" id="KW-0804">Transcription</keyword>
<feature type="compositionally biased region" description="Polar residues" evidence="9">
    <location>
        <begin position="215"/>
        <end position="230"/>
    </location>
</feature>
<dbReference type="GO" id="GO:0016592">
    <property type="term" value="C:mediator complex"/>
    <property type="evidence" value="ECO:0007669"/>
    <property type="project" value="InterPro"/>
</dbReference>
<dbReference type="AlphaFoldDB" id="A0A9Q0MUW4"/>
<dbReference type="Pfam" id="PF10232">
    <property type="entry name" value="Med8"/>
    <property type="match status" value="1"/>
</dbReference>
<evidence type="ECO:0000256" key="9">
    <source>
        <dbReference type="SAM" id="MobiDB-lite"/>
    </source>
</evidence>
<sequence>MQREEKQRESMLDALQTRLNDLKVAIGAMIHKIETEYETINWPTFLDNFALISSHASLTGLTKILSHEMGTPLRNLTVLPLMLSPERDEALMQLTEGRIAVFSHDMVPDYLRTKPEPTAEQRMLQHEQKANSLIAETAIKQVAQYTKIVSHVFDSVSKAREEWEVESSTRSGIQQTSSMTDTHTLVSAIGMGKGLKGIMPPVGGPAGMIPPSIRPQASMSSVSPSGTSQIGKAPSAIKTNIKSANQIHPYGR</sequence>
<evidence type="ECO:0000256" key="2">
    <source>
        <dbReference type="ARBA" id="ARBA00005716"/>
    </source>
</evidence>
<keyword evidence="5 8" id="KW-0010">Activator</keyword>
<comment type="subcellular location">
    <subcellularLocation>
        <location evidence="1 8">Nucleus</location>
    </subcellularLocation>
</comment>
<organism evidence="10 11">
    <name type="scientific">Pseudolycoriella hygida</name>
    <dbReference type="NCBI Taxonomy" id="35572"/>
    <lineage>
        <taxon>Eukaryota</taxon>
        <taxon>Metazoa</taxon>
        <taxon>Ecdysozoa</taxon>
        <taxon>Arthropoda</taxon>
        <taxon>Hexapoda</taxon>
        <taxon>Insecta</taxon>
        <taxon>Pterygota</taxon>
        <taxon>Neoptera</taxon>
        <taxon>Endopterygota</taxon>
        <taxon>Diptera</taxon>
        <taxon>Nematocera</taxon>
        <taxon>Sciaroidea</taxon>
        <taxon>Sciaridae</taxon>
        <taxon>Pseudolycoriella</taxon>
    </lineage>
</organism>
<evidence type="ECO:0000256" key="7">
    <source>
        <dbReference type="ARBA" id="ARBA00023242"/>
    </source>
</evidence>
<evidence type="ECO:0000256" key="1">
    <source>
        <dbReference type="ARBA" id="ARBA00004123"/>
    </source>
</evidence>
<proteinExistence type="inferred from homology"/>
<dbReference type="GO" id="GO:0003712">
    <property type="term" value="F:transcription coregulator activity"/>
    <property type="evidence" value="ECO:0007669"/>
    <property type="project" value="InterPro"/>
</dbReference>
<gene>
    <name evidence="8 10" type="primary">MED8</name>
    <name evidence="10" type="ORF">Bhyg_10710</name>
</gene>